<dbReference type="InterPro" id="IPR035516">
    <property type="entry name" value="Gyrase/topoIV_suA_C"/>
</dbReference>
<dbReference type="GO" id="GO:0005524">
    <property type="term" value="F:ATP binding"/>
    <property type="evidence" value="ECO:0007669"/>
    <property type="project" value="InterPro"/>
</dbReference>
<dbReference type="GO" id="GO:0006265">
    <property type="term" value="P:DNA topological change"/>
    <property type="evidence" value="ECO:0007669"/>
    <property type="project" value="InterPro"/>
</dbReference>
<dbReference type="GO" id="GO:0005737">
    <property type="term" value="C:cytoplasm"/>
    <property type="evidence" value="ECO:0007669"/>
    <property type="project" value="TreeGrafter"/>
</dbReference>
<evidence type="ECO:0008006" key="2">
    <source>
        <dbReference type="Google" id="ProtNLM"/>
    </source>
</evidence>
<dbReference type="EMBL" id="UINC01221810">
    <property type="protein sequence ID" value="SVE50294.1"/>
    <property type="molecule type" value="Genomic_DNA"/>
</dbReference>
<dbReference type="PANTHER" id="PTHR43493:SF5">
    <property type="entry name" value="DNA GYRASE SUBUNIT A, CHLOROPLASTIC_MITOCHONDRIAL"/>
    <property type="match status" value="1"/>
</dbReference>
<dbReference type="GO" id="GO:0009330">
    <property type="term" value="C:DNA topoisomerase type II (double strand cut, ATP-hydrolyzing) complex"/>
    <property type="evidence" value="ECO:0007669"/>
    <property type="project" value="TreeGrafter"/>
</dbReference>
<feature type="non-terminal residue" evidence="1">
    <location>
        <position position="233"/>
    </location>
</feature>
<reference evidence="1" key="1">
    <citation type="submission" date="2018-05" db="EMBL/GenBank/DDBJ databases">
        <authorList>
            <person name="Lanie J.A."/>
            <person name="Ng W.-L."/>
            <person name="Kazmierczak K.M."/>
            <person name="Andrzejewski T.M."/>
            <person name="Davidsen T.M."/>
            <person name="Wayne K.J."/>
            <person name="Tettelin H."/>
            <person name="Glass J.I."/>
            <person name="Rusch D."/>
            <person name="Podicherti R."/>
            <person name="Tsui H.-C.T."/>
            <person name="Winkler M.E."/>
        </authorList>
    </citation>
    <scope>NUCLEOTIDE SEQUENCE</scope>
</reference>
<dbReference type="GO" id="GO:0003677">
    <property type="term" value="F:DNA binding"/>
    <property type="evidence" value="ECO:0007669"/>
    <property type="project" value="InterPro"/>
</dbReference>
<evidence type="ECO:0000313" key="1">
    <source>
        <dbReference type="EMBL" id="SVE50294.1"/>
    </source>
</evidence>
<protein>
    <recommendedName>
        <fullName evidence="2">DNA gyrase subunit A</fullName>
    </recommendedName>
</protein>
<dbReference type="Gene3D" id="2.120.10.90">
    <property type="entry name" value="DNA gyrase/topoisomerase IV, subunit A, C-terminal"/>
    <property type="match status" value="1"/>
</dbReference>
<dbReference type="PANTHER" id="PTHR43493">
    <property type="entry name" value="DNA GYRASE/TOPOISOMERASE SUBUNIT A"/>
    <property type="match status" value="1"/>
</dbReference>
<accession>A0A383E146</accession>
<dbReference type="AlphaFoldDB" id="A0A383E146"/>
<proteinExistence type="predicted"/>
<dbReference type="Gene3D" id="1.10.268.10">
    <property type="entry name" value="Topoisomerase, domain 3"/>
    <property type="match status" value="1"/>
</dbReference>
<name>A0A383E146_9ZZZZ</name>
<dbReference type="SUPFAM" id="SSF101904">
    <property type="entry name" value="GyrA/ParC C-terminal domain-like"/>
    <property type="match status" value="1"/>
</dbReference>
<dbReference type="InterPro" id="IPR013757">
    <property type="entry name" value="Topo_IIA_A_a_sf"/>
</dbReference>
<dbReference type="InterPro" id="IPR006691">
    <property type="entry name" value="GyrA/parC_rep"/>
</dbReference>
<dbReference type="GO" id="GO:0003918">
    <property type="term" value="F:DNA topoisomerase type II (double strand cut, ATP-hydrolyzing) activity"/>
    <property type="evidence" value="ECO:0007669"/>
    <property type="project" value="InterPro"/>
</dbReference>
<sequence>KVIEEIKDLMDILDKESRVLGIIKTELIEIKDKHATPRRCPILPDEGEIGIEDLIANEGMIVTLSHRGYVKRTASSEYRVQARGGKGVRGMETRTKDEGKQDFVEHLFTAHAHDYLMFFTNTGRVYVERVYELPEAARSSRGRSIKNVLNLQPDESIAAVLRLAYMTDDDGNDITFSNDAGFILFATRSGKIKKTAVNDFRNYRKDGIIAIKLHENNELIDVRLTNGGNAVIL</sequence>
<gene>
    <name evidence="1" type="ORF">METZ01_LOCUS503148</name>
</gene>
<organism evidence="1">
    <name type="scientific">marine metagenome</name>
    <dbReference type="NCBI Taxonomy" id="408172"/>
    <lineage>
        <taxon>unclassified sequences</taxon>
        <taxon>metagenomes</taxon>
        <taxon>ecological metagenomes</taxon>
    </lineage>
</organism>
<dbReference type="InterPro" id="IPR050220">
    <property type="entry name" value="Type_II_DNA_Topoisomerases"/>
</dbReference>
<feature type="non-terminal residue" evidence="1">
    <location>
        <position position="1"/>
    </location>
</feature>
<dbReference type="Pfam" id="PF03989">
    <property type="entry name" value="DNA_gyraseA_C"/>
    <property type="match status" value="3"/>
</dbReference>